<comment type="caution">
    <text evidence="2">The sequence shown here is derived from an EMBL/GenBank/DDBJ whole genome shotgun (WGS) entry which is preliminary data.</text>
</comment>
<keyword evidence="3" id="KW-1185">Reference proteome</keyword>
<sequence length="222" mass="24252">MKKRLKVIMVTCSAFVLISGSAVAMTSLPQIYINNEEYANSYGKLKIEKGTAMISLRTMVQLFKGEVTYKDHGIYITLPEATHLARQVDGLMNGLAATTPEEAANTWIRGVQRRSGPTQYAVMTSELQKKTKQEFEDHSWVTGGSSPHMGTVTKMDSKTLSADKVQISFAYPLVVPADGIVDYGKAVLTIVRAGDPEYWAISEISLQDPGDTGLMIGANLID</sequence>
<protein>
    <recommendedName>
        <fullName evidence="4">Copper amine oxidase-like N-terminal domain-containing protein</fullName>
    </recommendedName>
</protein>
<evidence type="ECO:0000256" key="1">
    <source>
        <dbReference type="SAM" id="SignalP"/>
    </source>
</evidence>
<evidence type="ECO:0000313" key="3">
    <source>
        <dbReference type="Proteomes" id="UP000608071"/>
    </source>
</evidence>
<dbReference type="EMBL" id="JACSQL010000003">
    <property type="protein sequence ID" value="MBD7968556.1"/>
    <property type="molecule type" value="Genomic_DNA"/>
</dbReference>
<proteinExistence type="predicted"/>
<gene>
    <name evidence="2" type="ORF">H9647_10800</name>
</gene>
<reference evidence="2 3" key="1">
    <citation type="submission" date="2020-08" db="EMBL/GenBank/DDBJ databases">
        <title>A Genomic Blueprint of the Chicken Gut Microbiome.</title>
        <authorList>
            <person name="Gilroy R."/>
            <person name="Ravi A."/>
            <person name="Getino M."/>
            <person name="Pursley I."/>
            <person name="Horton D.L."/>
            <person name="Alikhan N.-F."/>
            <person name="Baker D."/>
            <person name="Gharbi K."/>
            <person name="Hall N."/>
            <person name="Watson M."/>
            <person name="Adriaenssens E.M."/>
            <person name="Foster-Nyarko E."/>
            <person name="Jarju S."/>
            <person name="Secka A."/>
            <person name="Antonio M."/>
            <person name="Oren A."/>
            <person name="Chaudhuri R."/>
            <person name="La Ragione R.M."/>
            <person name="Hildebrand F."/>
            <person name="Pallen M.J."/>
        </authorList>
    </citation>
    <scope>NUCLEOTIDE SEQUENCE [LARGE SCALE GENOMIC DNA]</scope>
    <source>
        <strain evidence="2 3">Sa2BVA9</strain>
    </source>
</reference>
<organism evidence="2 3">
    <name type="scientific">Paenibacillus gallinarum</name>
    <dbReference type="NCBI Taxonomy" id="2762232"/>
    <lineage>
        <taxon>Bacteria</taxon>
        <taxon>Bacillati</taxon>
        <taxon>Bacillota</taxon>
        <taxon>Bacilli</taxon>
        <taxon>Bacillales</taxon>
        <taxon>Paenibacillaceae</taxon>
        <taxon>Paenibacillus</taxon>
    </lineage>
</organism>
<feature type="chain" id="PRO_5045484881" description="Copper amine oxidase-like N-terminal domain-containing protein" evidence="1">
    <location>
        <begin position="25"/>
        <end position="222"/>
    </location>
</feature>
<feature type="signal peptide" evidence="1">
    <location>
        <begin position="1"/>
        <end position="24"/>
    </location>
</feature>
<accession>A0ABR8SYH8</accession>
<evidence type="ECO:0000313" key="2">
    <source>
        <dbReference type="EMBL" id="MBD7968556.1"/>
    </source>
</evidence>
<dbReference type="RefSeq" id="WP_191799778.1">
    <property type="nucleotide sequence ID" value="NZ_JACSQL010000003.1"/>
</dbReference>
<name>A0ABR8SYH8_9BACL</name>
<keyword evidence="1" id="KW-0732">Signal</keyword>
<evidence type="ECO:0008006" key="4">
    <source>
        <dbReference type="Google" id="ProtNLM"/>
    </source>
</evidence>
<dbReference type="Proteomes" id="UP000608071">
    <property type="component" value="Unassembled WGS sequence"/>
</dbReference>